<protein>
    <submittedName>
        <fullName evidence="1">Uncharacterized protein</fullName>
    </submittedName>
</protein>
<gene>
    <name evidence="1" type="ORF">B0H63DRAFT_458621</name>
</gene>
<comment type="caution">
    <text evidence="1">The sequence shown here is derived from an EMBL/GenBank/DDBJ whole genome shotgun (WGS) entry which is preliminary data.</text>
</comment>
<evidence type="ECO:0000313" key="1">
    <source>
        <dbReference type="EMBL" id="KAK3393612.1"/>
    </source>
</evidence>
<dbReference type="Proteomes" id="UP001285441">
    <property type="component" value="Unassembled WGS sequence"/>
</dbReference>
<keyword evidence="2" id="KW-1185">Reference proteome</keyword>
<reference evidence="1" key="2">
    <citation type="submission" date="2023-06" db="EMBL/GenBank/DDBJ databases">
        <authorList>
            <consortium name="Lawrence Berkeley National Laboratory"/>
            <person name="Haridas S."/>
            <person name="Hensen N."/>
            <person name="Bonometti L."/>
            <person name="Westerberg I."/>
            <person name="Brannstrom I.O."/>
            <person name="Guillou S."/>
            <person name="Cros-Aarteil S."/>
            <person name="Calhoun S."/>
            <person name="Kuo A."/>
            <person name="Mondo S."/>
            <person name="Pangilinan J."/>
            <person name="Riley R."/>
            <person name="LaButti K."/>
            <person name="Andreopoulos B."/>
            <person name="Lipzen A."/>
            <person name="Chen C."/>
            <person name="Yanf M."/>
            <person name="Daum C."/>
            <person name="Ng V."/>
            <person name="Clum A."/>
            <person name="Steindorff A."/>
            <person name="Ohm R."/>
            <person name="Martin F."/>
            <person name="Silar P."/>
            <person name="Natvig D."/>
            <person name="Lalanne C."/>
            <person name="Gautier V."/>
            <person name="Ament-velasquez S.L."/>
            <person name="Kruys A."/>
            <person name="Hutchinson M.I."/>
            <person name="Powell A.J."/>
            <person name="Barry K."/>
            <person name="Miller A.N."/>
            <person name="Grigoriev I.V."/>
            <person name="Debuchy R."/>
            <person name="Gladieux P."/>
            <person name="Thoren M.H."/>
            <person name="Johannesson H."/>
        </authorList>
    </citation>
    <scope>NUCLEOTIDE SEQUENCE</scope>
    <source>
        <strain evidence="1">CBS 232.78</strain>
    </source>
</reference>
<proteinExistence type="predicted"/>
<reference evidence="1" key="1">
    <citation type="journal article" date="2023" name="Mol. Phylogenet. Evol.">
        <title>Genome-scale phylogeny and comparative genomics of the fungal order Sordariales.</title>
        <authorList>
            <person name="Hensen N."/>
            <person name="Bonometti L."/>
            <person name="Westerberg I."/>
            <person name="Brannstrom I.O."/>
            <person name="Guillou S."/>
            <person name="Cros-Aarteil S."/>
            <person name="Calhoun S."/>
            <person name="Haridas S."/>
            <person name="Kuo A."/>
            <person name="Mondo S."/>
            <person name="Pangilinan J."/>
            <person name="Riley R."/>
            <person name="LaButti K."/>
            <person name="Andreopoulos B."/>
            <person name="Lipzen A."/>
            <person name="Chen C."/>
            <person name="Yan M."/>
            <person name="Daum C."/>
            <person name="Ng V."/>
            <person name="Clum A."/>
            <person name="Steindorff A."/>
            <person name="Ohm R.A."/>
            <person name="Martin F."/>
            <person name="Silar P."/>
            <person name="Natvig D.O."/>
            <person name="Lalanne C."/>
            <person name="Gautier V."/>
            <person name="Ament-Velasquez S.L."/>
            <person name="Kruys A."/>
            <person name="Hutchinson M.I."/>
            <person name="Powell A.J."/>
            <person name="Barry K."/>
            <person name="Miller A.N."/>
            <person name="Grigoriev I.V."/>
            <person name="Debuchy R."/>
            <person name="Gladieux P."/>
            <person name="Hiltunen Thoren M."/>
            <person name="Johannesson H."/>
        </authorList>
    </citation>
    <scope>NUCLEOTIDE SEQUENCE</scope>
    <source>
        <strain evidence="1">CBS 232.78</strain>
    </source>
</reference>
<dbReference type="AlphaFoldDB" id="A0AAE0P5A9"/>
<dbReference type="EMBL" id="JAULSW010000001">
    <property type="protein sequence ID" value="KAK3393612.1"/>
    <property type="molecule type" value="Genomic_DNA"/>
</dbReference>
<feature type="non-terminal residue" evidence="1">
    <location>
        <position position="64"/>
    </location>
</feature>
<accession>A0AAE0P5A9</accession>
<organism evidence="1 2">
    <name type="scientific">Podospora didyma</name>
    <dbReference type="NCBI Taxonomy" id="330526"/>
    <lineage>
        <taxon>Eukaryota</taxon>
        <taxon>Fungi</taxon>
        <taxon>Dikarya</taxon>
        <taxon>Ascomycota</taxon>
        <taxon>Pezizomycotina</taxon>
        <taxon>Sordariomycetes</taxon>
        <taxon>Sordariomycetidae</taxon>
        <taxon>Sordariales</taxon>
        <taxon>Podosporaceae</taxon>
        <taxon>Podospora</taxon>
    </lineage>
</organism>
<name>A0AAE0P5A9_9PEZI</name>
<evidence type="ECO:0000313" key="2">
    <source>
        <dbReference type="Proteomes" id="UP001285441"/>
    </source>
</evidence>
<sequence length="64" mass="6977">MDMARRCFGLAAALLLSVSLLEAGFSFSFIFFYNIGETKTSKKLAILCSCLLTVLDSGQVGMYL</sequence>